<feature type="non-terminal residue" evidence="1">
    <location>
        <position position="1"/>
    </location>
</feature>
<dbReference type="Gene3D" id="1.10.287.210">
    <property type="match status" value="1"/>
</dbReference>
<proteinExistence type="predicted"/>
<gene>
    <name evidence="1" type="ORF">N306_14364</name>
</gene>
<feature type="non-terminal residue" evidence="1">
    <location>
        <position position="50"/>
    </location>
</feature>
<evidence type="ECO:0000313" key="2">
    <source>
        <dbReference type="Proteomes" id="UP000053605"/>
    </source>
</evidence>
<evidence type="ECO:0000313" key="1">
    <source>
        <dbReference type="EMBL" id="KFR13985.1"/>
    </source>
</evidence>
<organism evidence="1 2">
    <name type="scientific">Opisthocomus hoazin</name>
    <name type="common">Hoatzin</name>
    <name type="synonym">Phasianus hoazin</name>
    <dbReference type="NCBI Taxonomy" id="30419"/>
    <lineage>
        <taxon>Eukaryota</taxon>
        <taxon>Metazoa</taxon>
        <taxon>Chordata</taxon>
        <taxon>Craniata</taxon>
        <taxon>Vertebrata</taxon>
        <taxon>Euteleostomi</taxon>
        <taxon>Archelosauria</taxon>
        <taxon>Archosauria</taxon>
        <taxon>Dinosauria</taxon>
        <taxon>Saurischia</taxon>
        <taxon>Theropoda</taxon>
        <taxon>Coelurosauria</taxon>
        <taxon>Aves</taxon>
        <taxon>Neognathae</taxon>
        <taxon>Neoaves</taxon>
        <taxon>Opisthocomiformes</taxon>
        <taxon>Opisthocomidae</taxon>
        <taxon>Opisthocomus</taxon>
    </lineage>
</organism>
<dbReference type="Proteomes" id="UP000053605">
    <property type="component" value="Unassembled WGS sequence"/>
</dbReference>
<name>A0A091WFS7_OPIHO</name>
<accession>A0A091WFS7</accession>
<protein>
    <submittedName>
        <fullName evidence="1">Uncharacterized protein</fullName>
    </submittedName>
</protein>
<dbReference type="AlphaFoldDB" id="A0A091WFS7"/>
<dbReference type="PhylomeDB" id="A0A091WFS7"/>
<sequence>AAIDFLLLAHGHGCEEFAGMCCMNLSDHSQSIHKKLQELMNNMRKLRSED</sequence>
<dbReference type="EMBL" id="KK735417">
    <property type="protein sequence ID" value="KFR13985.1"/>
    <property type="molecule type" value="Genomic_DNA"/>
</dbReference>
<dbReference type="SUPFAM" id="SSF58069">
    <property type="entry name" value="Virus ectodomain"/>
    <property type="match status" value="1"/>
</dbReference>
<reference evidence="1 2" key="1">
    <citation type="submission" date="2014-04" db="EMBL/GenBank/DDBJ databases">
        <title>Genome evolution of avian class.</title>
        <authorList>
            <person name="Zhang G."/>
            <person name="Li C."/>
        </authorList>
    </citation>
    <scope>NUCLEOTIDE SEQUENCE [LARGE SCALE GENOMIC DNA]</scope>
    <source>
        <strain evidence="1">BGI_N306</strain>
    </source>
</reference>
<keyword evidence="2" id="KW-1185">Reference proteome</keyword>